<name>A0A921RUH9_SORBI</name>
<feature type="non-terminal residue" evidence="2">
    <location>
        <position position="1"/>
    </location>
</feature>
<reference evidence="2" key="1">
    <citation type="journal article" date="2019" name="BMC Genomics">
        <title>A new reference genome for Sorghum bicolor reveals high levels of sequence similarity between sweet and grain genotypes: implications for the genetics of sugar metabolism.</title>
        <authorList>
            <person name="Cooper E.A."/>
            <person name="Brenton Z.W."/>
            <person name="Flinn B.S."/>
            <person name="Jenkins J."/>
            <person name="Shu S."/>
            <person name="Flowers D."/>
            <person name="Luo F."/>
            <person name="Wang Y."/>
            <person name="Xia P."/>
            <person name="Barry K."/>
            <person name="Daum C."/>
            <person name="Lipzen A."/>
            <person name="Yoshinaga Y."/>
            <person name="Schmutz J."/>
            <person name="Saski C."/>
            <person name="Vermerris W."/>
            <person name="Kresovich S."/>
        </authorList>
    </citation>
    <scope>NUCLEOTIDE SEQUENCE</scope>
</reference>
<dbReference type="EMBL" id="CM027681">
    <property type="protein sequence ID" value="KAG0545452.1"/>
    <property type="molecule type" value="Genomic_DNA"/>
</dbReference>
<dbReference type="Proteomes" id="UP000807115">
    <property type="component" value="Chromosome 2"/>
</dbReference>
<gene>
    <name evidence="2" type="ORF">BDA96_02G362800</name>
</gene>
<feature type="region of interest" description="Disordered" evidence="1">
    <location>
        <begin position="69"/>
        <end position="100"/>
    </location>
</feature>
<reference evidence="2" key="2">
    <citation type="submission" date="2020-10" db="EMBL/GenBank/DDBJ databases">
        <authorList>
            <person name="Cooper E.A."/>
            <person name="Brenton Z.W."/>
            <person name="Flinn B.S."/>
            <person name="Jenkins J."/>
            <person name="Shu S."/>
            <person name="Flowers D."/>
            <person name="Luo F."/>
            <person name="Wang Y."/>
            <person name="Xia P."/>
            <person name="Barry K."/>
            <person name="Daum C."/>
            <person name="Lipzen A."/>
            <person name="Yoshinaga Y."/>
            <person name="Schmutz J."/>
            <person name="Saski C."/>
            <person name="Vermerris W."/>
            <person name="Kresovich S."/>
        </authorList>
    </citation>
    <scope>NUCLEOTIDE SEQUENCE</scope>
</reference>
<dbReference type="AlphaFoldDB" id="A0A921RUH9"/>
<feature type="compositionally biased region" description="Polar residues" evidence="1">
    <location>
        <begin position="70"/>
        <end position="80"/>
    </location>
</feature>
<proteinExistence type="predicted"/>
<evidence type="ECO:0000256" key="1">
    <source>
        <dbReference type="SAM" id="MobiDB-lite"/>
    </source>
</evidence>
<evidence type="ECO:0000313" key="3">
    <source>
        <dbReference type="Proteomes" id="UP000807115"/>
    </source>
</evidence>
<evidence type="ECO:0000313" key="2">
    <source>
        <dbReference type="EMBL" id="KAG0545452.1"/>
    </source>
</evidence>
<protein>
    <submittedName>
        <fullName evidence="2">Uncharacterized protein</fullName>
    </submittedName>
</protein>
<sequence length="295" mass="31667">CHHCFPPRSLACSASRVVVSSKTSPRRRRRARYSWSTPTKGGRCGKIRLFPSRFLFLLHGFGRQEEDASRQSCQVPSALNTDHGPVQWQTDRQRQAAVPRPAPSEYFAHIDGDATAASSTPSTGKKQTSQVTTAAAACCRGGQQRETDTDCNQRLLLLLLVVSASAAEGPCAVSASDASVRHGCRGGGGVRSPWMWWGHCPSRVLQCRALGRTTIAIGAGWSPLLPTRTEVLGGPLRCIWSKLKQASKPWTALALSRGVDGSVPFSAFLPNETAGIAVPPPTSSFAINSTIFICI</sequence>
<organism evidence="2 3">
    <name type="scientific">Sorghum bicolor</name>
    <name type="common">Sorghum</name>
    <name type="synonym">Sorghum vulgare</name>
    <dbReference type="NCBI Taxonomy" id="4558"/>
    <lineage>
        <taxon>Eukaryota</taxon>
        <taxon>Viridiplantae</taxon>
        <taxon>Streptophyta</taxon>
        <taxon>Embryophyta</taxon>
        <taxon>Tracheophyta</taxon>
        <taxon>Spermatophyta</taxon>
        <taxon>Magnoliopsida</taxon>
        <taxon>Liliopsida</taxon>
        <taxon>Poales</taxon>
        <taxon>Poaceae</taxon>
        <taxon>PACMAD clade</taxon>
        <taxon>Panicoideae</taxon>
        <taxon>Andropogonodae</taxon>
        <taxon>Andropogoneae</taxon>
        <taxon>Sorghinae</taxon>
        <taxon>Sorghum</taxon>
    </lineage>
</organism>
<comment type="caution">
    <text evidence="2">The sequence shown here is derived from an EMBL/GenBank/DDBJ whole genome shotgun (WGS) entry which is preliminary data.</text>
</comment>
<accession>A0A921RUH9</accession>